<gene>
    <name evidence="7" type="ORF">CARUB_v10022810mg</name>
</gene>
<evidence type="ECO:0000256" key="2">
    <source>
        <dbReference type="ARBA" id="ARBA00022771"/>
    </source>
</evidence>
<evidence type="ECO:0000256" key="5">
    <source>
        <dbReference type="SAM" id="MobiDB-lite"/>
    </source>
</evidence>
<sequence>GFRYQTYSRRSGLNQQRASSSADHAAVFINLLLFRVGSLARDFEMSDSDMDIDDDEVEQKVQVHTIGGEPQLLHKPIQAPNPQNGNSFVHSNFEQAKIPSDEQAKFIKEQAFAQNNGTLSRFPVPGMTPKSFFPAGERNEPEQKRVALPCKFFAKGGCFNGVSCRFLHVKENSNFTSQQQAGNNMAGSSYIQSDLERRISDSKEGVRVSQLSGNGLTPFHTREHISFVNPPGPQRVVSSMSFVNPPGSQRVFPFNNEMRFMPSSENIGRESLKQMGGADFKDNRSLVINSSNPFTLRSSFVHDNRSSISSYLKTDMVSSGPAWTGSLPSSVTSVLMNEGVSNVGHFEKGSNICGSGSLPTLQEIAVSSEKGSEGNTTSSRKKVSSDDWEPSEPFKASFTIPPYILPSFDALYDPFTDIENLEDRSLNASFSSKGDHAQKNSLQQRDGDSGTGPQERECKNDDKSSSCSQNQRQESVARRSLEAHGVVEGVATSVVDQNDTTTPSKEISSAAAAENRVALKRSKPAGHDSWHRSDGSSYKKTLKADEIDGEVRSDAEIKVMRQFRTAVVETVKEMLKPLWREGRLTKEVHNMIVKKAAEKVVSGAVECHQVPTDTESVEQYLGFNATKMVKLVEGYVQKYGKP</sequence>
<dbReference type="InterPro" id="IPR052650">
    <property type="entry name" value="Zinc_finger_CCCH"/>
</dbReference>
<dbReference type="PANTHER" id="PTHR36886">
    <property type="entry name" value="PROTEIN FRIGIDA-ESSENTIAL 1"/>
    <property type="match status" value="1"/>
</dbReference>
<evidence type="ECO:0000256" key="1">
    <source>
        <dbReference type="ARBA" id="ARBA00022723"/>
    </source>
</evidence>
<dbReference type="OrthoDB" id="1935339at2759"/>
<accession>R0HRT6</accession>
<reference evidence="8" key="1">
    <citation type="journal article" date="2013" name="Nat. Genet.">
        <title>The Capsella rubella genome and the genomic consequences of rapid mating system evolution.</title>
        <authorList>
            <person name="Slotte T."/>
            <person name="Hazzouri K.M."/>
            <person name="Agren J.A."/>
            <person name="Koenig D."/>
            <person name="Maumus F."/>
            <person name="Guo Y.L."/>
            <person name="Steige K."/>
            <person name="Platts A.E."/>
            <person name="Escobar J.S."/>
            <person name="Newman L.K."/>
            <person name="Wang W."/>
            <person name="Mandakova T."/>
            <person name="Vello E."/>
            <person name="Smith L.M."/>
            <person name="Henz S.R."/>
            <person name="Steffen J."/>
            <person name="Takuno S."/>
            <person name="Brandvain Y."/>
            <person name="Coop G."/>
            <person name="Andolfatto P."/>
            <person name="Hu T.T."/>
            <person name="Blanchette M."/>
            <person name="Clark R.M."/>
            <person name="Quesneville H."/>
            <person name="Nordborg M."/>
            <person name="Gaut B.S."/>
            <person name="Lysak M.A."/>
            <person name="Jenkins J."/>
            <person name="Grimwood J."/>
            <person name="Chapman J."/>
            <person name="Prochnik S."/>
            <person name="Shu S."/>
            <person name="Rokhsar D."/>
            <person name="Schmutz J."/>
            <person name="Weigel D."/>
            <person name="Wright S.I."/>
        </authorList>
    </citation>
    <scope>NUCLEOTIDE SEQUENCE [LARGE SCALE GENOMIC DNA]</scope>
    <source>
        <strain evidence="8">cv. Monte Gargano</strain>
    </source>
</reference>
<feature type="compositionally biased region" description="Basic and acidic residues" evidence="5">
    <location>
        <begin position="454"/>
        <end position="464"/>
    </location>
</feature>
<dbReference type="Gene3D" id="4.10.1000.10">
    <property type="entry name" value="Zinc finger, CCCH-type"/>
    <property type="match status" value="1"/>
</dbReference>
<dbReference type="SUPFAM" id="SSF90229">
    <property type="entry name" value="CCCH zinc finger"/>
    <property type="match status" value="1"/>
</dbReference>
<keyword evidence="3 4" id="KW-0862">Zinc</keyword>
<dbReference type="SMART" id="SM00356">
    <property type="entry name" value="ZnF_C3H1"/>
    <property type="match status" value="1"/>
</dbReference>
<dbReference type="STRING" id="81985.R0HRT6"/>
<feature type="region of interest" description="Disordered" evidence="5">
    <location>
        <begin position="367"/>
        <end position="391"/>
    </location>
</feature>
<keyword evidence="8" id="KW-1185">Reference proteome</keyword>
<keyword evidence="2 4" id="KW-0863">Zinc-finger</keyword>
<evidence type="ECO:0000313" key="8">
    <source>
        <dbReference type="Proteomes" id="UP000029121"/>
    </source>
</evidence>
<evidence type="ECO:0000259" key="6">
    <source>
        <dbReference type="PROSITE" id="PS50103"/>
    </source>
</evidence>
<feature type="region of interest" description="Disordered" evidence="5">
    <location>
        <begin position="429"/>
        <end position="515"/>
    </location>
</feature>
<name>R0HRT6_9BRAS</name>
<feature type="zinc finger region" description="C3H1-type" evidence="4">
    <location>
        <begin position="149"/>
        <end position="171"/>
    </location>
</feature>
<feature type="non-terminal residue" evidence="7">
    <location>
        <position position="1"/>
    </location>
</feature>
<dbReference type="Proteomes" id="UP000029121">
    <property type="component" value="Unassembled WGS sequence"/>
</dbReference>
<dbReference type="PROSITE" id="PS50103">
    <property type="entry name" value="ZF_C3H1"/>
    <property type="match status" value="1"/>
</dbReference>
<organism evidence="7 8">
    <name type="scientific">Capsella rubella</name>
    <dbReference type="NCBI Taxonomy" id="81985"/>
    <lineage>
        <taxon>Eukaryota</taxon>
        <taxon>Viridiplantae</taxon>
        <taxon>Streptophyta</taxon>
        <taxon>Embryophyta</taxon>
        <taxon>Tracheophyta</taxon>
        <taxon>Spermatophyta</taxon>
        <taxon>Magnoliopsida</taxon>
        <taxon>eudicotyledons</taxon>
        <taxon>Gunneridae</taxon>
        <taxon>Pentapetalae</taxon>
        <taxon>rosids</taxon>
        <taxon>malvids</taxon>
        <taxon>Brassicales</taxon>
        <taxon>Brassicaceae</taxon>
        <taxon>Camelineae</taxon>
        <taxon>Capsella</taxon>
    </lineage>
</organism>
<evidence type="ECO:0000256" key="3">
    <source>
        <dbReference type="ARBA" id="ARBA00022833"/>
    </source>
</evidence>
<dbReference type="InterPro" id="IPR036855">
    <property type="entry name" value="Znf_CCCH_sf"/>
</dbReference>
<dbReference type="InterPro" id="IPR000571">
    <property type="entry name" value="Znf_CCCH"/>
</dbReference>
<dbReference type="eggNOG" id="ENOG502RGRS">
    <property type="taxonomic scope" value="Eukaryota"/>
</dbReference>
<dbReference type="AlphaFoldDB" id="R0HRT6"/>
<proteinExistence type="predicted"/>
<feature type="compositionally biased region" description="Polar residues" evidence="5">
    <location>
        <begin position="465"/>
        <end position="474"/>
    </location>
</feature>
<dbReference type="EMBL" id="KB870808">
    <property type="protein sequence ID" value="EOA26723.1"/>
    <property type="molecule type" value="Genomic_DNA"/>
</dbReference>
<evidence type="ECO:0000313" key="7">
    <source>
        <dbReference type="EMBL" id="EOA26723.1"/>
    </source>
</evidence>
<feature type="domain" description="C3H1-type" evidence="6">
    <location>
        <begin position="149"/>
        <end position="171"/>
    </location>
</feature>
<feature type="compositionally biased region" description="Polar residues" evidence="5">
    <location>
        <begin position="494"/>
        <end position="507"/>
    </location>
</feature>
<dbReference type="PANTHER" id="PTHR36886:SF3">
    <property type="entry name" value="PROTEIN FRIGIDA-ESSENTIAL 1"/>
    <property type="match status" value="1"/>
</dbReference>
<evidence type="ECO:0000256" key="4">
    <source>
        <dbReference type="PROSITE-ProRule" id="PRU00723"/>
    </source>
</evidence>
<dbReference type="KEGG" id="crb:17890504"/>
<protein>
    <recommendedName>
        <fullName evidence="6">C3H1-type domain-containing protein</fullName>
    </recommendedName>
</protein>
<dbReference type="GO" id="GO:0008270">
    <property type="term" value="F:zinc ion binding"/>
    <property type="evidence" value="ECO:0007669"/>
    <property type="project" value="UniProtKB-KW"/>
</dbReference>
<keyword evidence="1 4" id="KW-0479">Metal-binding</keyword>